<dbReference type="PANTHER" id="PTHR36180">
    <property type="entry name" value="DNA-BINDING PROTEIN-RELATED-RELATED"/>
    <property type="match status" value="1"/>
</dbReference>
<evidence type="ECO:0000313" key="3">
    <source>
        <dbReference type="Proteomes" id="UP000179145"/>
    </source>
</evidence>
<sequence>MIDMGRNNGARTNNAAPRGVTHTYSASTRLQFEGEILREVSADGKCWVSADDVCGVLGIRNHWDSAKRLDDDEWCSLVVATEGGPQTKLFVSESGAYHLTFISRKPIAKRFRRWVTKEVLPSIRRTGAYRVGGESSGAAERRALTEDQWRLFVQLKEEGRYLVTRMPNGRMTVEKSEWENVMGRWDASTAMSMVHMVRLIETQWSRLQQINTASPTLLDQIPLGRIDMTRYIQHAVELGDDIAHAIRRGNSDHGTKEERARH</sequence>
<organism evidence="2 3">
    <name type="scientific">Kozakia baliensis</name>
    <dbReference type="NCBI Taxonomy" id="153496"/>
    <lineage>
        <taxon>Bacteria</taxon>
        <taxon>Pseudomonadati</taxon>
        <taxon>Pseudomonadota</taxon>
        <taxon>Alphaproteobacteria</taxon>
        <taxon>Acetobacterales</taxon>
        <taxon>Acetobacteraceae</taxon>
        <taxon>Kozakia</taxon>
    </lineage>
</organism>
<feature type="domain" description="Bro-N" evidence="1">
    <location>
        <begin position="33"/>
        <end position="127"/>
    </location>
</feature>
<dbReference type="InterPro" id="IPR003497">
    <property type="entry name" value="BRO_N_domain"/>
</dbReference>
<dbReference type="PANTHER" id="PTHR36180:SF2">
    <property type="entry name" value="BRO FAMILY PROTEIN"/>
    <property type="match status" value="1"/>
</dbReference>
<dbReference type="AlphaFoldDB" id="A0A1D8UXV5"/>
<evidence type="ECO:0000313" key="2">
    <source>
        <dbReference type="EMBL" id="AOX18387.1"/>
    </source>
</evidence>
<accession>A0A1D8UXV5</accession>
<keyword evidence="2" id="KW-0614">Plasmid</keyword>
<proteinExistence type="predicted"/>
<dbReference type="PROSITE" id="PS51750">
    <property type="entry name" value="BRO_N"/>
    <property type="match status" value="1"/>
</dbReference>
<dbReference type="Proteomes" id="UP000179145">
    <property type="component" value="Plasmid pKB14400_1"/>
</dbReference>
<dbReference type="SMART" id="SM01040">
    <property type="entry name" value="Bro-N"/>
    <property type="match status" value="1"/>
</dbReference>
<dbReference type="KEGG" id="kba:A0U89_13765"/>
<gene>
    <name evidence="2" type="ORF">A0U89_13765</name>
</gene>
<evidence type="ECO:0000259" key="1">
    <source>
        <dbReference type="PROSITE" id="PS51750"/>
    </source>
</evidence>
<protein>
    <recommendedName>
        <fullName evidence="1">Bro-N domain-containing protein</fullName>
    </recommendedName>
</protein>
<dbReference type="Pfam" id="PF02498">
    <property type="entry name" value="Bro-N"/>
    <property type="match status" value="1"/>
</dbReference>
<reference evidence="2 3" key="1">
    <citation type="journal article" date="2016" name="Microb. Cell Fact.">
        <title>Dissection of exopolysaccharide biosynthesis in Kozakia baliensis.</title>
        <authorList>
            <person name="Brandt J.U."/>
            <person name="Jakob F."/>
            <person name="Behr J."/>
            <person name="Geissler A.J."/>
            <person name="Vogel R.F."/>
        </authorList>
    </citation>
    <scope>NUCLEOTIDE SEQUENCE [LARGE SCALE GENOMIC DNA]</scope>
    <source>
        <strain evidence="2 3">DSM 14400</strain>
        <plasmid evidence="3">Plasmid pkb14400_1</plasmid>
    </source>
</reference>
<name>A0A1D8UXV5_9PROT</name>
<geneLocation type="plasmid" evidence="3">
    <name>pkb14400_1</name>
</geneLocation>
<dbReference type="EMBL" id="CP014675">
    <property type="protein sequence ID" value="AOX18387.1"/>
    <property type="molecule type" value="Genomic_DNA"/>
</dbReference>
<keyword evidence="3" id="KW-1185">Reference proteome</keyword>